<dbReference type="Pfam" id="PF00364">
    <property type="entry name" value="Biotin_lipoyl"/>
    <property type="match status" value="1"/>
</dbReference>
<dbReference type="Pfam" id="PF02817">
    <property type="entry name" value="E3_binding"/>
    <property type="match status" value="1"/>
</dbReference>
<dbReference type="Gene3D" id="2.40.50.100">
    <property type="match status" value="1"/>
</dbReference>
<dbReference type="EC" id="2.3.1.-" evidence="6"/>
<evidence type="ECO:0000256" key="4">
    <source>
        <dbReference type="ARBA" id="ARBA00022823"/>
    </source>
</evidence>
<dbReference type="Gene3D" id="4.10.320.10">
    <property type="entry name" value="E3-binding domain"/>
    <property type="match status" value="1"/>
</dbReference>
<dbReference type="PROSITE" id="PS51826">
    <property type="entry name" value="PSBD"/>
    <property type="match status" value="1"/>
</dbReference>
<dbReference type="InterPro" id="IPR036625">
    <property type="entry name" value="E3-bd_dom_sf"/>
</dbReference>
<dbReference type="InterPro" id="IPR050743">
    <property type="entry name" value="2-oxoacid_DH_E2_comp"/>
</dbReference>
<evidence type="ECO:0000256" key="3">
    <source>
        <dbReference type="ARBA" id="ARBA00022679"/>
    </source>
</evidence>
<comment type="similarity">
    <text evidence="2 6">Belongs to the 2-oxoacid dehydrogenase family.</text>
</comment>
<dbReference type="InterPro" id="IPR001078">
    <property type="entry name" value="2-oxoacid_DH_actylTfrase"/>
</dbReference>
<dbReference type="CDD" id="cd06849">
    <property type="entry name" value="lipoyl_domain"/>
    <property type="match status" value="1"/>
</dbReference>
<comment type="caution">
    <text evidence="10">The sequence shown here is derived from an EMBL/GenBank/DDBJ whole genome shotgun (WGS) entry which is preliminary data.</text>
</comment>
<dbReference type="SUPFAM" id="SSF47005">
    <property type="entry name" value="Peripheral subunit-binding domain of 2-oxo acid dehydrogenase complex"/>
    <property type="match status" value="1"/>
</dbReference>
<dbReference type="Proteomes" id="UP000533476">
    <property type="component" value="Unassembled WGS sequence"/>
</dbReference>
<comment type="cofactor">
    <cofactor evidence="1 6">
        <name>(R)-lipoate</name>
        <dbReference type="ChEBI" id="CHEBI:83088"/>
    </cofactor>
</comment>
<dbReference type="GO" id="GO:0016407">
    <property type="term" value="F:acetyltransferase activity"/>
    <property type="evidence" value="ECO:0007669"/>
    <property type="project" value="TreeGrafter"/>
</dbReference>
<evidence type="ECO:0000256" key="7">
    <source>
        <dbReference type="SAM" id="MobiDB-lite"/>
    </source>
</evidence>
<dbReference type="EMBL" id="JABBVZ010000002">
    <property type="protein sequence ID" value="NMP20965.1"/>
    <property type="molecule type" value="Genomic_DNA"/>
</dbReference>
<dbReference type="RefSeq" id="WP_169095826.1">
    <property type="nucleotide sequence ID" value="NZ_JABBVZ010000002.1"/>
</dbReference>
<dbReference type="FunFam" id="3.30.559.10:FF:000007">
    <property type="entry name" value="Dihydrolipoamide acetyltransferase component of pyruvate dehydrogenase complex"/>
    <property type="match status" value="1"/>
</dbReference>
<feature type="region of interest" description="Disordered" evidence="7">
    <location>
        <begin position="81"/>
        <end position="122"/>
    </location>
</feature>
<evidence type="ECO:0000256" key="2">
    <source>
        <dbReference type="ARBA" id="ARBA00007317"/>
    </source>
</evidence>
<feature type="compositionally biased region" description="Low complexity" evidence="7">
    <location>
        <begin position="86"/>
        <end position="112"/>
    </location>
</feature>
<evidence type="ECO:0000256" key="1">
    <source>
        <dbReference type="ARBA" id="ARBA00001938"/>
    </source>
</evidence>
<dbReference type="InterPro" id="IPR011053">
    <property type="entry name" value="Single_hybrid_motif"/>
</dbReference>
<dbReference type="AlphaFoldDB" id="A0A7Y0L0H2"/>
<feature type="domain" description="Lipoyl-binding" evidence="8">
    <location>
        <begin position="3"/>
        <end position="78"/>
    </location>
</feature>
<dbReference type="InterPro" id="IPR004167">
    <property type="entry name" value="PSBD"/>
</dbReference>
<dbReference type="InterPro" id="IPR003016">
    <property type="entry name" value="2-oxoA_DH_lipoyl-BS"/>
</dbReference>
<dbReference type="PROSITE" id="PS50968">
    <property type="entry name" value="BIOTINYL_LIPOYL"/>
    <property type="match status" value="1"/>
</dbReference>
<evidence type="ECO:0000259" key="9">
    <source>
        <dbReference type="PROSITE" id="PS51826"/>
    </source>
</evidence>
<evidence type="ECO:0000256" key="6">
    <source>
        <dbReference type="RuleBase" id="RU003423"/>
    </source>
</evidence>
<reference evidence="10 11" key="1">
    <citation type="submission" date="2020-04" db="EMBL/GenBank/DDBJ databases">
        <authorList>
            <person name="Zhang R."/>
            <person name="Schippers A."/>
        </authorList>
    </citation>
    <scope>NUCLEOTIDE SEQUENCE [LARGE SCALE GENOMIC DNA]</scope>
    <source>
        <strain evidence="10 11">DSM 109850</strain>
    </source>
</reference>
<dbReference type="Gene3D" id="3.30.559.10">
    <property type="entry name" value="Chloramphenicol acetyltransferase-like domain"/>
    <property type="match status" value="1"/>
</dbReference>
<dbReference type="GO" id="GO:0031405">
    <property type="term" value="F:lipoic acid binding"/>
    <property type="evidence" value="ECO:0007669"/>
    <property type="project" value="TreeGrafter"/>
</dbReference>
<keyword evidence="11" id="KW-1185">Reference proteome</keyword>
<dbReference type="Pfam" id="PF00198">
    <property type="entry name" value="2-oxoacid_dh"/>
    <property type="match status" value="1"/>
</dbReference>
<protein>
    <recommendedName>
        <fullName evidence="6">Dihydrolipoamide acetyltransferase component of pyruvate dehydrogenase complex</fullName>
        <ecNumber evidence="6">2.3.1.-</ecNumber>
    </recommendedName>
</protein>
<gene>
    <name evidence="10" type="ORF">HIJ39_01160</name>
</gene>
<evidence type="ECO:0000313" key="10">
    <source>
        <dbReference type="EMBL" id="NMP20965.1"/>
    </source>
</evidence>
<feature type="domain" description="Peripheral subunit-binding (PSBD)" evidence="9">
    <location>
        <begin position="124"/>
        <end position="161"/>
    </location>
</feature>
<sequence>MATEVVTMPQLGESVTEGTIGQWLKNVGDEVEKYESLLEVMTDKVNAEVPSPVSGKVSKILVDPGTTVPIGTPICEIEVEGAGSGESQETPAPEAAAPQAAEPAAAQTAEPSRPAPSTGEIRGRYSPAVRRLAEEHGINPAEVAGTGAGGRVTRNDILKAVENQAQAPAAGQAATAQPAREAATASFAVESAPAVIEDGDTVEPLAPVRKVIAERMVRSKQTVPHAWLMVEVDVTGLTELRSRIKDEFKEREGVSLTYVPFMMRAVVEALRAVPELNSQWNGDSIVHKKRINIGMAAATDRGLIVPVVKDADQKNIVGLAKATQDLVKRARAGRLTMDDLSGGTFTLDNTGAVGTVLTYPVINAPEVGIVTMESIVRRPVVVGDMIAIRSMVNICLSFDHRVVDGAEAGKFLQVIKKNLESIGPNTSIY</sequence>
<name>A0A7Y0L0H2_9FIRM</name>
<dbReference type="PANTHER" id="PTHR43178:SF5">
    <property type="entry name" value="LIPOAMIDE ACYLTRANSFERASE COMPONENT OF BRANCHED-CHAIN ALPHA-KETO ACID DEHYDROGENASE COMPLEX, MITOCHONDRIAL"/>
    <property type="match status" value="1"/>
</dbReference>
<evidence type="ECO:0000259" key="8">
    <source>
        <dbReference type="PROSITE" id="PS50968"/>
    </source>
</evidence>
<evidence type="ECO:0000256" key="5">
    <source>
        <dbReference type="ARBA" id="ARBA00023315"/>
    </source>
</evidence>
<keyword evidence="5 6" id="KW-0012">Acyltransferase</keyword>
<dbReference type="InterPro" id="IPR023213">
    <property type="entry name" value="CAT-like_dom_sf"/>
</dbReference>
<dbReference type="GO" id="GO:0005737">
    <property type="term" value="C:cytoplasm"/>
    <property type="evidence" value="ECO:0007669"/>
    <property type="project" value="TreeGrafter"/>
</dbReference>
<dbReference type="PROSITE" id="PS00189">
    <property type="entry name" value="LIPOYL"/>
    <property type="match status" value="1"/>
</dbReference>
<dbReference type="SUPFAM" id="SSF51230">
    <property type="entry name" value="Single hybrid motif"/>
    <property type="match status" value="1"/>
</dbReference>
<proteinExistence type="inferred from homology"/>
<accession>A0A7Y0L0H2</accession>
<keyword evidence="3 6" id="KW-0808">Transferase</keyword>
<dbReference type="SUPFAM" id="SSF52777">
    <property type="entry name" value="CoA-dependent acyltransferases"/>
    <property type="match status" value="1"/>
</dbReference>
<dbReference type="PANTHER" id="PTHR43178">
    <property type="entry name" value="DIHYDROLIPOAMIDE ACETYLTRANSFERASE COMPONENT OF PYRUVATE DEHYDROGENASE COMPLEX"/>
    <property type="match status" value="1"/>
</dbReference>
<dbReference type="InterPro" id="IPR000089">
    <property type="entry name" value="Biotin_lipoyl"/>
</dbReference>
<evidence type="ECO:0000313" key="11">
    <source>
        <dbReference type="Proteomes" id="UP000533476"/>
    </source>
</evidence>
<keyword evidence="4 6" id="KW-0450">Lipoyl</keyword>
<organism evidence="10 11">
    <name type="scientific">Sulfobacillus harzensis</name>
    <dbReference type="NCBI Taxonomy" id="2729629"/>
    <lineage>
        <taxon>Bacteria</taxon>
        <taxon>Bacillati</taxon>
        <taxon>Bacillota</taxon>
        <taxon>Clostridia</taxon>
        <taxon>Eubacteriales</taxon>
        <taxon>Clostridiales Family XVII. Incertae Sedis</taxon>
        <taxon>Sulfobacillus</taxon>
    </lineage>
</organism>